<dbReference type="Gene3D" id="3.40.47.10">
    <property type="match status" value="1"/>
</dbReference>
<dbReference type="InterPro" id="IPR014031">
    <property type="entry name" value="Ketoacyl_synth_C"/>
</dbReference>
<dbReference type="Gene3D" id="3.40.50.1820">
    <property type="entry name" value="alpha/beta hydrolase"/>
    <property type="match status" value="1"/>
</dbReference>
<feature type="compositionally biased region" description="Polar residues" evidence="4">
    <location>
        <begin position="1669"/>
        <end position="1681"/>
    </location>
</feature>
<evidence type="ECO:0000259" key="5">
    <source>
        <dbReference type="PROSITE" id="PS50075"/>
    </source>
</evidence>
<proteinExistence type="predicted"/>
<dbReference type="PANTHER" id="PTHR43775:SF37">
    <property type="entry name" value="SI:DKEY-61P9.11"/>
    <property type="match status" value="1"/>
</dbReference>
<dbReference type="Gene3D" id="1.10.1200.10">
    <property type="entry name" value="ACP-like"/>
    <property type="match status" value="2"/>
</dbReference>
<dbReference type="InterPro" id="IPR009081">
    <property type="entry name" value="PP-bd_ACP"/>
</dbReference>
<keyword evidence="3" id="KW-0808">Transferase</keyword>
<feature type="domain" description="Ketosynthase family 3 (KS3)" evidence="6">
    <location>
        <begin position="885"/>
        <end position="1323"/>
    </location>
</feature>
<dbReference type="InterPro" id="IPR001031">
    <property type="entry name" value="Thioesterase"/>
</dbReference>
<dbReference type="InterPro" id="IPR001227">
    <property type="entry name" value="Ac_transferase_dom_sf"/>
</dbReference>
<dbReference type="PROSITE" id="PS52004">
    <property type="entry name" value="KS3_2"/>
    <property type="match status" value="1"/>
</dbReference>
<feature type="region of interest" description="Disordered" evidence="4">
    <location>
        <begin position="59"/>
        <end position="104"/>
    </location>
</feature>
<dbReference type="HOGENOM" id="CLU_000022_6_0_1"/>
<dbReference type="Gene3D" id="3.40.366.10">
    <property type="entry name" value="Malonyl-Coenzyme A Acyl Carrier Protein, domain 2"/>
    <property type="match status" value="1"/>
</dbReference>
<sequence length="2569" mass="275830">MVTQRLALLNITNVGNPPSHLSPSVDQGIDSSDTPDGTLPQIHSHAMSAPIRNVPRVASRAFSHSAAPQVSRTGSTSSSASTIGSSAPSPARSKHLKRQQRSKDDVLRRAVELYHLTPSFLPTAPRGVLAASMSGRSSAPSASSSAWDASLDTAIYASILNTDSVSRRSPNLVARGLPEYSREQSSRAASVPAFGNTGSHSSSNAKDVQSFVSDLTSTTFLTRREREAAAAAAKSSSTQSSSSAADPSSKPKKGGLRSFSDADIAMYERRHNNATGSGVSPGLDNSRYSGAERLTHLDRVTPGANEWYRSQGLNTRSARVRDAIFGTVSGELPGLEITALGAFKRVQLLPISGVPKDAAAWSFDQQHGAVQPGARSRHTVRTGPILGPPTALLVLSPNLFLPRPSSKRQAMSDDSKFSSFENISPVRDPRSTDQPSMPAVPIILFGSQGSDFLGGFDAIFALSQRHAVLAAFLSLALGAIRDELRSVANRKVNDDLPGDIELLPHLPPFEPFSDLKSLVSHHRHTGLTDPVINGVLLSMLQTANVVAVFCAAHHQADLDGHASSEAKAVLVQAWKAVASPSSHLLGFCTGALSAFSVRGVVEDGPTQSPRIIWSYIQHAVKAIRACFWISLRSAQARHRLVADNLPPVEPWSIVVAAKGPETMAQISIHLRAFNEIEHARPLDKTGPLVITAIATNQVSIGGCPQKLQLFRSVLTNDLGSACRVSRLEIFAPYHSPELEHEASLVMLDLERRGILHDAISPSSGKLIWETVNAQVALDTNIRDMLRTLVESNLCRTADWDAMINNLILREEGSSDSTIPKSGLIVSLGPGIHLAADLRKRFGDRNGAGEVAVIDVPTLLQEDALRVSYPTSGLTGKPLAQAEVHGDEVVVVSMACRFPGNVRSPEQLWTCLETGRTTVTEIPKHLFDIEAYRGSGKNQTMATHMHALSEDVVRSMDARLFSMSPKEIEQLDPQHRLAMLCSFEALERAGYSAEANSPSSFDKKRIAVCMGSSWDDYRENASWSIGSYFITGNIRAFIPGHVSFSLNMEGPSLSVDSLECSAVSAIQWSRRALLSGQCDVALTGAVNLMTQPQMFVAMDKQGILSHSGTNMTFSSKHDGATRGEGCGVLLLKRRSTAIQDGDNILATISAARTVHHGARAEGEDAVAQQSEFLAEMLREGGVSPTALAHIEASGFHTQTAEAVEIESFARLFARPQGPKARSSDNLVSVASSRPNLGAGEAVSAMASVMKAVLVLNEGIVPRQISIPHLSELQPRIATACATSPLFVPTQARLLPDETDDHRRHAILVNSLASTGCHGAVVLQKPKEYARGGSTAFDKAVAPAKNDNRTWIFVLSAKTKESAEMLKKAVIDYLQREVCLADLSYSLACRRTHQTHRLVVIASDQDELIRKLRAAAFTEARSASDLQDLAFFFETIDTASVDVTTLADLQDRCDEFISTPGMLKSGDAERSSEVLQMCLASFLEECGVRPSLVAGQIIPALLAGGWIDSDSAAAVLASADIQEAPSLQSIVHNGFASILTAKGETILAASPPDLTQSSLWDQPRDHTLSKDRLPDGHIWISIGELLSLIKNGSTTLSRDEAHRSKEGASRIECSILSLLADLYRLGYSIRWIEIFRPHLSQFRFIETLPTYPFHLQPFWMEYRDRNLLNSTTVESEGPSSTTDHPADAAASSEEIDDSEAPTQALLSAQVSSDARSSIYISDLAGQPQSTLLKLAKPAAISVELMVEAAMEARSRASVNDPTQLARRSCVSVVDVWLPQAGHELMRASNVVLDVIASKGSDITGAHVRMHSDSSSAVVGELQYRWTQAADAERRWSKLQTFVDKAVSTLQSVGERLDAKLIYKSLGEDGTGFLKTVRSGFLSDESREVVFVISATSENDAAGAGLLCGIPALLSSLEECLRWYKRNFDDASDSMLAMTSIDFMDLDDDLFQGYDKSTSKPRQYMALVTPGRDATTREAPHGDECVDILLLNGDKSIIGQLDGVRLGKVDAPRDGQPPSKDQASPAPVKSKHSATPRAQRAEEASAEPPVPPTESQRTCQVGPAGAADEVHARVLGVLASELGIALEEMKPQVKFVDLGLDSLMSLVCISTLESLDLGFALPQSLFMECSSPHELLAWIREQIGDKGVDTASPSVQCQQVVSAGNVPSGATLASQDDPMTISNDEREANGVPEPTSGNSAVEETMATIISTIEKELGVAEGSIDEVANLADLGMDSLMSLLVLGNLSSELTIPLPSSLFMDHTSLREIRRFLESDLGGGPVAPDVESRSSLPADKTGESIAIPEPKAPVLMRKRTGRGNSTPVFLLPDGSGMSTIYQFLPAIDRDVYAINSPFLADASVWKGGIAQIARYYLSSMRLVQPEGPYLVGGWSFGGMAAFEIARLLATQPGARSDRAAGVFLLDSPCPPVYAPLPFGVVDWILSAPELRDIAPAGLSPKLAAHFRATVESIVGYRPTDAFAGVDKTKIPHVWYIVADKQLPGRVEDVAGANETVEWLFRANRAASGTDGWHKCVPHDHLTVAAVATANHFTLVRMPAIAAVADILQPACHAALSA</sequence>
<feature type="region of interest" description="Disordered" evidence="4">
    <location>
        <begin position="177"/>
        <end position="206"/>
    </location>
</feature>
<feature type="compositionally biased region" description="Polar residues" evidence="4">
    <location>
        <begin position="10"/>
        <end position="35"/>
    </location>
</feature>
<keyword evidence="1" id="KW-0596">Phosphopantetheine</keyword>
<feature type="region of interest" description="Disordered" evidence="4">
    <location>
        <begin position="1669"/>
        <end position="1699"/>
    </location>
</feature>
<dbReference type="SMART" id="SM00825">
    <property type="entry name" value="PKS_KS"/>
    <property type="match status" value="1"/>
</dbReference>
<feature type="region of interest" description="Disordered" evidence="4">
    <location>
        <begin position="2005"/>
        <end position="2057"/>
    </location>
</feature>
<feature type="region of interest" description="Disordered" evidence="4">
    <location>
        <begin position="226"/>
        <end position="257"/>
    </location>
</feature>
<evidence type="ECO:0000313" key="7">
    <source>
        <dbReference type="EMBL" id="GAK68378.1"/>
    </source>
</evidence>
<feature type="region of interest" description="Disordered" evidence="4">
    <location>
        <begin position="2165"/>
        <end position="2195"/>
    </location>
</feature>
<dbReference type="InterPro" id="IPR014030">
    <property type="entry name" value="Ketoacyl_synth_N"/>
</dbReference>
<reference evidence="7" key="1">
    <citation type="submission" date="2014-07" db="EMBL/GenBank/DDBJ databases">
        <title>Draft genome sequence of the yeast Pseudozyma antarctica JCM 10317 known as a producer of lipase B which used in a wide range of industrial applications.</title>
        <authorList>
            <person name="Morita T."/>
            <person name="Saika A."/>
            <person name="Koike H."/>
        </authorList>
    </citation>
    <scope>NUCLEOTIDE SEQUENCE</scope>
    <source>
        <strain evidence="7">JCM 10317</strain>
    </source>
</reference>
<dbReference type="Gene3D" id="3.30.70.3290">
    <property type="match status" value="1"/>
</dbReference>
<feature type="compositionally biased region" description="Polar residues" evidence="4">
    <location>
        <begin position="196"/>
        <end position="206"/>
    </location>
</feature>
<dbReference type="GeneID" id="26307424"/>
<dbReference type="InterPro" id="IPR006162">
    <property type="entry name" value="Ppantetheine_attach_site"/>
</dbReference>
<dbReference type="Pfam" id="PF16073">
    <property type="entry name" value="SAT"/>
    <property type="match status" value="1"/>
</dbReference>
<dbReference type="GO" id="GO:0006633">
    <property type="term" value="P:fatty acid biosynthetic process"/>
    <property type="evidence" value="ECO:0007669"/>
    <property type="project" value="TreeGrafter"/>
</dbReference>
<dbReference type="InterPro" id="IPR050091">
    <property type="entry name" value="PKS_NRPS_Biosynth_Enz"/>
</dbReference>
<dbReference type="InterPro" id="IPR036736">
    <property type="entry name" value="ACP-like_sf"/>
</dbReference>
<dbReference type="PROSITE" id="PS50075">
    <property type="entry name" value="CARRIER"/>
    <property type="match status" value="2"/>
</dbReference>
<evidence type="ECO:0000256" key="4">
    <source>
        <dbReference type="SAM" id="MobiDB-lite"/>
    </source>
</evidence>
<keyword evidence="8" id="KW-1185">Reference proteome</keyword>
<dbReference type="SUPFAM" id="SSF53901">
    <property type="entry name" value="Thiolase-like"/>
    <property type="match status" value="2"/>
</dbReference>
<dbReference type="Pfam" id="PF00975">
    <property type="entry name" value="Thioesterase"/>
    <property type="match status" value="1"/>
</dbReference>
<feature type="compositionally biased region" description="Low complexity" evidence="4">
    <location>
        <begin position="71"/>
        <end position="91"/>
    </location>
</feature>
<feature type="domain" description="Carrier" evidence="5">
    <location>
        <begin position="2196"/>
        <end position="2273"/>
    </location>
</feature>
<evidence type="ECO:0000256" key="1">
    <source>
        <dbReference type="ARBA" id="ARBA00022450"/>
    </source>
</evidence>
<name>A0A081CNY2_PSEA2</name>
<dbReference type="EMBL" id="DF830144">
    <property type="protein sequence ID" value="GAK68378.1"/>
    <property type="molecule type" value="Genomic_DNA"/>
</dbReference>
<dbReference type="InterPro" id="IPR020806">
    <property type="entry name" value="PKS_PP-bd"/>
</dbReference>
<dbReference type="GO" id="GO:0031177">
    <property type="term" value="F:phosphopantetheine binding"/>
    <property type="evidence" value="ECO:0007669"/>
    <property type="project" value="InterPro"/>
</dbReference>
<dbReference type="SUPFAM" id="SSF47336">
    <property type="entry name" value="ACP-like"/>
    <property type="match status" value="2"/>
</dbReference>
<dbReference type="GO" id="GO:0004312">
    <property type="term" value="F:fatty acid synthase activity"/>
    <property type="evidence" value="ECO:0007669"/>
    <property type="project" value="TreeGrafter"/>
</dbReference>
<protein>
    <submittedName>
        <fullName evidence="7">Polyketide synthase</fullName>
    </submittedName>
</protein>
<dbReference type="InterPro" id="IPR029058">
    <property type="entry name" value="AB_hydrolase_fold"/>
</dbReference>
<dbReference type="Pfam" id="PF22621">
    <property type="entry name" value="CurL-like_PKS_C"/>
    <property type="match status" value="1"/>
</dbReference>
<feature type="domain" description="Carrier" evidence="5">
    <location>
        <begin position="2065"/>
        <end position="2140"/>
    </location>
</feature>
<feature type="compositionally biased region" description="Low complexity" evidence="4">
    <location>
        <begin position="229"/>
        <end position="248"/>
    </location>
</feature>
<dbReference type="PROSITE" id="PS00012">
    <property type="entry name" value="PHOSPHOPANTETHEINE"/>
    <property type="match status" value="1"/>
</dbReference>
<evidence type="ECO:0000259" key="6">
    <source>
        <dbReference type="PROSITE" id="PS52004"/>
    </source>
</evidence>
<dbReference type="Proteomes" id="UP000053758">
    <property type="component" value="Unassembled WGS sequence"/>
</dbReference>
<feature type="region of interest" description="Disordered" evidence="4">
    <location>
        <begin position="2276"/>
        <end position="2296"/>
    </location>
</feature>
<dbReference type="PANTHER" id="PTHR43775">
    <property type="entry name" value="FATTY ACID SYNTHASE"/>
    <property type="match status" value="1"/>
</dbReference>
<evidence type="ECO:0000313" key="8">
    <source>
        <dbReference type="Proteomes" id="UP000053758"/>
    </source>
</evidence>
<dbReference type="Pfam" id="PF02801">
    <property type="entry name" value="Ketoacyl-synt_C"/>
    <property type="match status" value="1"/>
</dbReference>
<organism evidence="7">
    <name type="scientific">Pseudozyma antarctica</name>
    <name type="common">Yeast</name>
    <name type="synonym">Candida antarctica</name>
    <dbReference type="NCBI Taxonomy" id="84753"/>
    <lineage>
        <taxon>Eukaryota</taxon>
        <taxon>Fungi</taxon>
        <taxon>Dikarya</taxon>
        <taxon>Basidiomycota</taxon>
        <taxon>Ustilaginomycotina</taxon>
        <taxon>Ustilaginomycetes</taxon>
        <taxon>Ustilaginales</taxon>
        <taxon>Ustilaginaceae</taxon>
        <taxon>Moesziomyces</taxon>
    </lineage>
</organism>
<evidence type="ECO:0000256" key="3">
    <source>
        <dbReference type="ARBA" id="ARBA00022679"/>
    </source>
</evidence>
<keyword evidence="2" id="KW-0597">Phosphoprotein</keyword>
<dbReference type="GO" id="GO:0044550">
    <property type="term" value="P:secondary metabolite biosynthetic process"/>
    <property type="evidence" value="ECO:0007669"/>
    <property type="project" value="TreeGrafter"/>
</dbReference>
<dbReference type="InterPro" id="IPR032088">
    <property type="entry name" value="SAT"/>
</dbReference>
<dbReference type="RefSeq" id="XP_014653424.1">
    <property type="nucleotide sequence ID" value="XM_014797938.1"/>
</dbReference>
<dbReference type="InterPro" id="IPR016039">
    <property type="entry name" value="Thiolase-like"/>
</dbReference>
<dbReference type="CDD" id="cd00833">
    <property type="entry name" value="PKS"/>
    <property type="match status" value="1"/>
</dbReference>
<dbReference type="SMART" id="SM00823">
    <property type="entry name" value="PKS_PP"/>
    <property type="match status" value="2"/>
</dbReference>
<dbReference type="Pfam" id="PF00109">
    <property type="entry name" value="ketoacyl-synt"/>
    <property type="match status" value="1"/>
</dbReference>
<dbReference type="InterPro" id="IPR020841">
    <property type="entry name" value="PKS_Beta-ketoAc_synthase_dom"/>
</dbReference>
<feature type="region of interest" description="Disordered" evidence="4">
    <location>
        <begin position="404"/>
        <end position="434"/>
    </location>
</feature>
<dbReference type="SUPFAM" id="SSF53474">
    <property type="entry name" value="alpha/beta-Hydrolases"/>
    <property type="match status" value="1"/>
</dbReference>
<dbReference type="Pfam" id="PF00550">
    <property type="entry name" value="PP-binding"/>
    <property type="match status" value="2"/>
</dbReference>
<evidence type="ECO:0000256" key="2">
    <source>
        <dbReference type="ARBA" id="ARBA00022553"/>
    </source>
</evidence>
<feature type="region of interest" description="Disordered" evidence="4">
    <location>
        <begin position="10"/>
        <end position="42"/>
    </location>
</feature>
<accession>A0A081CNY2</accession>
<gene>
    <name evidence="7" type="ORF">PAN0_077d6625</name>
</gene>